<gene>
    <name evidence="1" type="ORF">O0Q50_19285</name>
</gene>
<sequence>MSKEMQKVILYLDPIEVIVEKGETVEELLENAKKATKEQLKEKFPRFQYSLVELNALSMEKVKPGMVVEVDGEVGIITVLNRKNIKVIISGNRVINGAPEAFKLSNKSYKEAMVPRRVMENMEEYYEGDCGYILHQGEEVPVVNGKKVGNKYRLWSLKDLGYYFDFTKEQLIKRFRDIN</sequence>
<evidence type="ECO:0000313" key="1">
    <source>
        <dbReference type="EMBL" id="MDU9693318.1"/>
    </source>
</evidence>
<dbReference type="RefSeq" id="WP_316910546.1">
    <property type="nucleotide sequence ID" value="NZ_JAPTGD010000002.1"/>
</dbReference>
<organism evidence="1 2">
    <name type="scientific">Priestia aryabhattai</name>
    <name type="common">Bacillus aryabhattai</name>
    <dbReference type="NCBI Taxonomy" id="412384"/>
    <lineage>
        <taxon>Bacteria</taxon>
        <taxon>Bacillati</taxon>
        <taxon>Bacillota</taxon>
        <taxon>Bacilli</taxon>
        <taxon>Bacillales</taxon>
        <taxon>Bacillaceae</taxon>
        <taxon>Priestia</taxon>
    </lineage>
</organism>
<name>A0AAX6NBQ5_PRIAR</name>
<reference evidence="1" key="1">
    <citation type="journal article" date="2022" name="J Environ Chem Eng">
        <title>Biodegradation of petroleum oil using a constructed nonpathogenic and heavy metal-tolerant bacterial consortium isolated from marine sponges.</title>
        <authorList>
            <person name="Dechsakulwatana C."/>
            <person name="Rungsihiranrut A."/>
            <person name="Muangchinda C."/>
            <person name="Ningthoujam R."/>
            <person name="Klankeo P."/>
            <person name="Pinyakong O."/>
        </authorList>
    </citation>
    <scope>NUCLEOTIDE SEQUENCE</scope>
    <source>
        <strain evidence="1">TL01-2</strain>
    </source>
</reference>
<reference evidence="1" key="2">
    <citation type="submission" date="2022-12" db="EMBL/GenBank/DDBJ databases">
        <authorList>
            <person name="Dechsakulwatana C."/>
            <person name="Rungsihiranrut A."/>
            <person name="Muangchinda C."/>
            <person name="Ningthoujam R."/>
            <person name="Klankeo P."/>
            <person name="Pinyakong O."/>
        </authorList>
    </citation>
    <scope>NUCLEOTIDE SEQUENCE</scope>
    <source>
        <strain evidence="1">TL01-2</strain>
    </source>
</reference>
<evidence type="ECO:0000313" key="2">
    <source>
        <dbReference type="Proteomes" id="UP001269400"/>
    </source>
</evidence>
<dbReference type="Proteomes" id="UP001269400">
    <property type="component" value="Unassembled WGS sequence"/>
</dbReference>
<comment type="caution">
    <text evidence="1">The sequence shown here is derived from an EMBL/GenBank/DDBJ whole genome shotgun (WGS) entry which is preliminary data.</text>
</comment>
<proteinExistence type="predicted"/>
<accession>A0AAX6NBQ5</accession>
<dbReference type="AlphaFoldDB" id="A0AAX6NBQ5"/>
<dbReference type="EMBL" id="JAPTGD010000002">
    <property type="protein sequence ID" value="MDU9693318.1"/>
    <property type="molecule type" value="Genomic_DNA"/>
</dbReference>
<protein>
    <submittedName>
        <fullName evidence="1">Uncharacterized protein</fullName>
    </submittedName>
</protein>